<dbReference type="InterPro" id="IPR005119">
    <property type="entry name" value="LysR_subst-bd"/>
</dbReference>
<dbReference type="Proteomes" id="UP000244080">
    <property type="component" value="Unassembled WGS sequence"/>
</dbReference>
<dbReference type="InterPro" id="IPR036390">
    <property type="entry name" value="WH_DNA-bd_sf"/>
</dbReference>
<dbReference type="PANTHER" id="PTHR30118:SF6">
    <property type="entry name" value="HTH-TYPE TRANSCRIPTIONAL REGULATOR LEUO"/>
    <property type="match status" value="1"/>
</dbReference>
<evidence type="ECO:0000313" key="7">
    <source>
        <dbReference type="Proteomes" id="UP000244080"/>
    </source>
</evidence>
<evidence type="ECO:0000256" key="3">
    <source>
        <dbReference type="ARBA" id="ARBA00023125"/>
    </source>
</evidence>
<reference evidence="6 7" key="1">
    <citation type="submission" date="2017-11" db="EMBL/GenBank/DDBJ databases">
        <title>Population delineation of vibrios coincides with oyster pathogenicity.</title>
        <authorList>
            <person name="Bruto M."/>
            <person name="Labreuche Y."/>
            <person name="James A."/>
            <person name="Piel D."/>
            <person name="Chenivesse S."/>
            <person name="Petton B."/>
            <person name="Polz M.F."/>
            <person name="Le Roux F."/>
        </authorList>
    </citation>
    <scope>NUCLEOTIDE SEQUENCE [LARGE SCALE GENOMIC DNA]</scope>
    <source>
        <strain evidence="6 7">1F_55</strain>
    </source>
</reference>
<dbReference type="RefSeq" id="WP_029222161.1">
    <property type="nucleotide sequence ID" value="NZ_CAWNZY010000043.1"/>
</dbReference>
<dbReference type="InterPro" id="IPR036388">
    <property type="entry name" value="WH-like_DNA-bd_sf"/>
</dbReference>
<dbReference type="InterPro" id="IPR037402">
    <property type="entry name" value="YidZ_PBP2"/>
</dbReference>
<keyword evidence="2" id="KW-0805">Transcription regulation</keyword>
<dbReference type="PROSITE" id="PS50931">
    <property type="entry name" value="HTH_LYSR"/>
    <property type="match status" value="1"/>
</dbReference>
<dbReference type="InterPro" id="IPR000847">
    <property type="entry name" value="LysR_HTH_N"/>
</dbReference>
<dbReference type="Pfam" id="PF03466">
    <property type="entry name" value="LysR_substrate"/>
    <property type="match status" value="1"/>
</dbReference>
<evidence type="ECO:0000259" key="5">
    <source>
        <dbReference type="PROSITE" id="PS50931"/>
    </source>
</evidence>
<organism evidence="6 7">
    <name type="scientific">Vibrio splendidus</name>
    <dbReference type="NCBI Taxonomy" id="29497"/>
    <lineage>
        <taxon>Bacteria</taxon>
        <taxon>Pseudomonadati</taxon>
        <taxon>Pseudomonadota</taxon>
        <taxon>Gammaproteobacteria</taxon>
        <taxon>Vibrionales</taxon>
        <taxon>Vibrionaceae</taxon>
        <taxon>Vibrio</taxon>
    </lineage>
</organism>
<dbReference type="CDD" id="cd08417">
    <property type="entry name" value="PBP2_Nitroaromatics_like"/>
    <property type="match status" value="1"/>
</dbReference>
<dbReference type="Gene3D" id="1.10.10.10">
    <property type="entry name" value="Winged helix-like DNA-binding domain superfamily/Winged helix DNA-binding domain"/>
    <property type="match status" value="1"/>
</dbReference>
<gene>
    <name evidence="6" type="ORF">CWO36_17770</name>
</gene>
<dbReference type="GO" id="GO:0003677">
    <property type="term" value="F:DNA binding"/>
    <property type="evidence" value="ECO:0007669"/>
    <property type="project" value="UniProtKB-KW"/>
</dbReference>
<proteinExistence type="inferred from homology"/>
<evidence type="ECO:0000256" key="2">
    <source>
        <dbReference type="ARBA" id="ARBA00023015"/>
    </source>
</evidence>
<sequence>MNFNEYYLLAIFAAVVEERKYTKAAKRLGITQPSVSQSISKLRDIYNDPLFVREKLGVRPTAFALEIYPDIADAILKLDALSATRTRFDPSLSKRVFKISTISLFEHTLIPELFKVVESEAPNVTILVDNHSTKETKDMLRLSTIDLSIEGSSETEPSIHSHRIYDDELVVVCRKNHPVFPASLISESEFLEHQHVTLSSISGNHSFFESLRPSSVQLLQKRKVKRQVASYWGLLSSVQDSDNLAIFTRKMAADNLDVFNLKILDNNFLEQKVEVCVYWSKARNLDSSVAWLREKVKAAAINALSC</sequence>
<dbReference type="Gene3D" id="3.40.190.10">
    <property type="entry name" value="Periplasmic binding protein-like II"/>
    <property type="match status" value="2"/>
</dbReference>
<evidence type="ECO:0000256" key="1">
    <source>
        <dbReference type="ARBA" id="ARBA00009437"/>
    </source>
</evidence>
<protein>
    <submittedName>
        <fullName evidence="6">LysR family transcriptional regulator</fullName>
    </submittedName>
</protein>
<feature type="domain" description="HTH lysR-type" evidence="5">
    <location>
        <begin position="1"/>
        <end position="61"/>
    </location>
</feature>
<dbReference type="AlphaFoldDB" id="A0A2T5ED81"/>
<dbReference type="PRINTS" id="PR00039">
    <property type="entry name" value="HTHLYSR"/>
</dbReference>
<dbReference type="SUPFAM" id="SSF53850">
    <property type="entry name" value="Periplasmic binding protein-like II"/>
    <property type="match status" value="1"/>
</dbReference>
<dbReference type="SUPFAM" id="SSF46785">
    <property type="entry name" value="Winged helix' DNA-binding domain"/>
    <property type="match status" value="1"/>
</dbReference>
<comment type="similarity">
    <text evidence="1">Belongs to the LysR transcriptional regulatory family.</text>
</comment>
<dbReference type="GO" id="GO:0003700">
    <property type="term" value="F:DNA-binding transcription factor activity"/>
    <property type="evidence" value="ECO:0007669"/>
    <property type="project" value="InterPro"/>
</dbReference>
<comment type="caution">
    <text evidence="6">The sequence shown here is derived from an EMBL/GenBank/DDBJ whole genome shotgun (WGS) entry which is preliminary data.</text>
</comment>
<dbReference type="EMBL" id="PIGA01000032">
    <property type="protein sequence ID" value="PTP17301.1"/>
    <property type="molecule type" value="Genomic_DNA"/>
</dbReference>
<dbReference type="InterPro" id="IPR050389">
    <property type="entry name" value="LysR-type_TF"/>
</dbReference>
<dbReference type="Pfam" id="PF00126">
    <property type="entry name" value="HTH_1"/>
    <property type="match status" value="1"/>
</dbReference>
<accession>A0A2T5ED81</accession>
<keyword evidence="4" id="KW-0804">Transcription</keyword>
<evidence type="ECO:0000256" key="4">
    <source>
        <dbReference type="ARBA" id="ARBA00023163"/>
    </source>
</evidence>
<name>A0A2T5ED81_VIBSP</name>
<keyword evidence="3" id="KW-0238">DNA-binding</keyword>
<dbReference type="PANTHER" id="PTHR30118">
    <property type="entry name" value="HTH-TYPE TRANSCRIPTIONAL REGULATOR LEUO-RELATED"/>
    <property type="match status" value="1"/>
</dbReference>
<evidence type="ECO:0000313" key="6">
    <source>
        <dbReference type="EMBL" id="PTP17301.1"/>
    </source>
</evidence>